<gene>
    <name evidence="1" type="ORF">PSON_ATCC_30995.1.T0040323</name>
</gene>
<reference evidence="1" key="1">
    <citation type="submission" date="2021-01" db="EMBL/GenBank/DDBJ databases">
        <authorList>
            <consortium name="Genoscope - CEA"/>
            <person name="William W."/>
        </authorList>
    </citation>
    <scope>NUCLEOTIDE SEQUENCE</scope>
</reference>
<organism evidence="1 2">
    <name type="scientific">Paramecium sonneborni</name>
    <dbReference type="NCBI Taxonomy" id="65129"/>
    <lineage>
        <taxon>Eukaryota</taxon>
        <taxon>Sar</taxon>
        <taxon>Alveolata</taxon>
        <taxon>Ciliophora</taxon>
        <taxon>Intramacronucleata</taxon>
        <taxon>Oligohymenophorea</taxon>
        <taxon>Peniculida</taxon>
        <taxon>Parameciidae</taxon>
        <taxon>Paramecium</taxon>
    </lineage>
</organism>
<dbReference type="EMBL" id="CAJJDN010000004">
    <property type="protein sequence ID" value="CAD8049802.1"/>
    <property type="molecule type" value="Genomic_DNA"/>
</dbReference>
<evidence type="ECO:0000313" key="1">
    <source>
        <dbReference type="EMBL" id="CAD8049802.1"/>
    </source>
</evidence>
<dbReference type="AlphaFoldDB" id="A0A8S1KAM2"/>
<proteinExistence type="predicted"/>
<accession>A0A8S1KAM2</accession>
<name>A0A8S1KAM2_9CILI</name>
<protein>
    <submittedName>
        <fullName evidence="1">Uncharacterized protein</fullName>
    </submittedName>
</protein>
<comment type="caution">
    <text evidence="1">The sequence shown here is derived from an EMBL/GenBank/DDBJ whole genome shotgun (WGS) entry which is preliminary data.</text>
</comment>
<sequence>MRTLRYRTAKQEMNDISKALQSVDVKIRRKSIYRDQENFRRILCKDNYISQIRFSSFNFGRFTRRTVTIRFSRILLDQFWMNTIQKRIELISQANRNQQLYEERGERRQIYNNQTLQFIILKLRNLIVFVMKYKIFKHLQRINKRVQRIVGVLKIFQEYLRFNEGIAIRVDKSLISKASAIQDALKQIGNDVNCQVG</sequence>
<evidence type="ECO:0000313" key="2">
    <source>
        <dbReference type="Proteomes" id="UP000692954"/>
    </source>
</evidence>
<keyword evidence="2" id="KW-1185">Reference proteome</keyword>
<dbReference type="Proteomes" id="UP000692954">
    <property type="component" value="Unassembled WGS sequence"/>
</dbReference>